<dbReference type="AlphaFoldDB" id="A0A0X9L5W0"/>
<dbReference type="Gene3D" id="3.40.50.1390">
    <property type="entry name" value="Resolvase, N-terminal catalytic domain"/>
    <property type="match status" value="1"/>
</dbReference>
<protein>
    <recommendedName>
        <fullName evidence="5">IS607 family transposase</fullName>
    </recommendedName>
</protein>
<dbReference type="FunFam" id="3.40.50.1390:FF:000002">
    <property type="entry name" value="ORF1 in transposon ISC1904"/>
    <property type="match status" value="1"/>
</dbReference>
<dbReference type="Pfam" id="PF13411">
    <property type="entry name" value="MerR_1"/>
    <property type="match status" value="1"/>
</dbReference>
<reference evidence="4" key="1">
    <citation type="submission" date="2015-04" db="EMBL/GenBank/DDBJ databases">
        <title>Novel Lactobacillus sp. plasmids isolated from BV infected patients.</title>
        <authorList>
            <person name="Harris L.K."/>
            <person name="van Zyl L.J."/>
            <person name="Damelin L."/>
            <person name="Tiemessen C."/>
            <person name="Trindade M.I."/>
        </authorList>
    </citation>
    <scope>NUCLEOTIDE SEQUENCE</scope>
    <source>
        <strain evidence="4">L6</strain>
        <plasmid evidence="4">pLc17</plasmid>
    </source>
</reference>
<evidence type="ECO:0000259" key="3">
    <source>
        <dbReference type="PROSITE" id="PS51736"/>
    </source>
</evidence>
<dbReference type="CDD" id="cd03769">
    <property type="entry name" value="SR_IS607_transposase_like"/>
    <property type="match status" value="1"/>
</dbReference>
<dbReference type="PANTHER" id="PTHR36172:SF1">
    <property type="entry name" value="RESOLVASE-RELATED"/>
    <property type="match status" value="1"/>
</dbReference>
<dbReference type="SUPFAM" id="SSF46955">
    <property type="entry name" value="Putative DNA-binding domain"/>
    <property type="match status" value="1"/>
</dbReference>
<geneLocation type="plasmid" evidence="4">
    <name>pLc17</name>
</geneLocation>
<dbReference type="InterPro" id="IPR009061">
    <property type="entry name" value="DNA-bd_dom_put_sf"/>
</dbReference>
<dbReference type="InterPro" id="IPR006119">
    <property type="entry name" value="Resolv_N"/>
</dbReference>
<feature type="domain" description="HTH merR-type" evidence="2">
    <location>
        <begin position="27"/>
        <end position="77"/>
    </location>
</feature>
<feature type="domain" description="Resolvase/invertase-type recombinase catalytic" evidence="3">
    <location>
        <begin position="81"/>
        <end position="225"/>
    </location>
</feature>
<dbReference type="InterPro" id="IPR048046">
    <property type="entry name" value="Transpos_IS607"/>
</dbReference>
<evidence type="ECO:0008006" key="5">
    <source>
        <dbReference type="Google" id="ProtNLM"/>
    </source>
</evidence>
<dbReference type="GO" id="GO:0006355">
    <property type="term" value="P:regulation of DNA-templated transcription"/>
    <property type="evidence" value="ECO:0007669"/>
    <property type="project" value="InterPro"/>
</dbReference>
<dbReference type="PANTHER" id="PTHR36172">
    <property type="match status" value="1"/>
</dbReference>
<dbReference type="PROSITE" id="PS51736">
    <property type="entry name" value="RECOMBINASES_3"/>
    <property type="match status" value="1"/>
</dbReference>
<dbReference type="InterPro" id="IPR051491">
    <property type="entry name" value="Recombinase/Transposase-rel"/>
</dbReference>
<proteinExistence type="predicted"/>
<evidence type="ECO:0000313" key="4">
    <source>
        <dbReference type="EMBL" id="ALZ45657.1"/>
    </source>
</evidence>
<keyword evidence="4" id="KW-0614">Plasmid</keyword>
<dbReference type="SMART" id="SM00857">
    <property type="entry name" value="Resolvase"/>
    <property type="match status" value="1"/>
</dbReference>
<dbReference type="SUPFAM" id="SSF53041">
    <property type="entry name" value="Resolvase-like"/>
    <property type="match status" value="1"/>
</dbReference>
<dbReference type="InterPro" id="IPR036162">
    <property type="entry name" value="Resolvase-like_N_sf"/>
</dbReference>
<organism evidence="4">
    <name type="scientific">Lactobacillus crispatus</name>
    <dbReference type="NCBI Taxonomy" id="47770"/>
    <lineage>
        <taxon>Bacteria</taxon>
        <taxon>Bacillati</taxon>
        <taxon>Bacillota</taxon>
        <taxon>Bacilli</taxon>
        <taxon>Lactobacillales</taxon>
        <taxon>Lactobacillaceae</taxon>
        <taxon>Lactobacillus</taxon>
    </lineage>
</organism>
<dbReference type="Pfam" id="PF00239">
    <property type="entry name" value="Resolvase"/>
    <property type="match status" value="1"/>
</dbReference>
<dbReference type="NCBIfam" id="NF033518">
    <property type="entry name" value="transpos_IS607"/>
    <property type="match status" value="1"/>
</dbReference>
<dbReference type="InterPro" id="IPR000551">
    <property type="entry name" value="MerR-type_HTH_dom"/>
</dbReference>
<dbReference type="Gene3D" id="1.10.287.2170">
    <property type="match status" value="1"/>
</dbReference>
<dbReference type="GO" id="GO:0000150">
    <property type="term" value="F:DNA strand exchange activity"/>
    <property type="evidence" value="ECO:0007669"/>
    <property type="project" value="InterPro"/>
</dbReference>
<dbReference type="EMBL" id="KR052811">
    <property type="protein sequence ID" value="ALZ45657.1"/>
    <property type="molecule type" value="Genomic_DNA"/>
</dbReference>
<dbReference type="PROSITE" id="PS50937">
    <property type="entry name" value="HTH_MERR_2"/>
    <property type="match status" value="1"/>
</dbReference>
<accession>A0A0X9L5W0</accession>
<sequence length="244" mass="28881">MYLIYLNMPINDIIDRKESRSIFMSRIYKVGEAAKLLGVSRSTMQRWDREKRLVAQRNVANRRYYTQERLDAFRGIKPHRKTVAYARVSSVGQKENLRHQMAFIIEYANARGIIIDEHVEDIGSGLNYNRKKWNKLLDEVEAGKIERIFVTYKDRFARFGFDWFEHFCAKHDTKIIVLNNPETSPDEEMVEDLISVIHVFSCRLYGLRRYGRKIRRDLKKEGEKSDHQNQNISIKTQSKDEEGS</sequence>
<dbReference type="CDD" id="cd04762">
    <property type="entry name" value="HTH_MerR-trunc"/>
    <property type="match status" value="1"/>
</dbReference>
<feature type="region of interest" description="Disordered" evidence="1">
    <location>
        <begin position="219"/>
        <end position="244"/>
    </location>
</feature>
<dbReference type="InterPro" id="IPR041718">
    <property type="entry name" value="IS607_transposase-like"/>
</dbReference>
<dbReference type="Gene3D" id="1.10.1660.10">
    <property type="match status" value="1"/>
</dbReference>
<evidence type="ECO:0000256" key="1">
    <source>
        <dbReference type="SAM" id="MobiDB-lite"/>
    </source>
</evidence>
<name>A0A0X9L5W0_9LACO</name>
<evidence type="ECO:0000259" key="2">
    <source>
        <dbReference type="PROSITE" id="PS50937"/>
    </source>
</evidence>
<dbReference type="GO" id="GO:0003677">
    <property type="term" value="F:DNA binding"/>
    <property type="evidence" value="ECO:0007669"/>
    <property type="project" value="InterPro"/>
</dbReference>